<comment type="caution">
    <text evidence="1">The sequence shown here is derived from an EMBL/GenBank/DDBJ whole genome shotgun (WGS) entry which is preliminary data.</text>
</comment>
<proteinExistence type="predicted"/>
<accession>A4BVA3</accession>
<evidence type="ECO:0000313" key="2">
    <source>
        <dbReference type="Proteomes" id="UP000003374"/>
    </source>
</evidence>
<dbReference type="STRING" id="314278.NB231_06845"/>
<dbReference type="AlphaFoldDB" id="A4BVA3"/>
<name>A4BVA3_9GAMM</name>
<evidence type="ECO:0000313" key="1">
    <source>
        <dbReference type="EMBL" id="EAR20370.1"/>
    </source>
</evidence>
<dbReference type="EMBL" id="AAOF01000024">
    <property type="protein sequence ID" value="EAR20370.1"/>
    <property type="molecule type" value="Genomic_DNA"/>
</dbReference>
<gene>
    <name evidence="1" type="ORF">NB231_06845</name>
</gene>
<sequence length="83" mass="9298">MAPSLIPRKPGERMKTDRRDALKLATALRSGELTAVWVPNTEQEAMRDLNSRAGRYQCQVSCDSIGQRVWRLCVAQLARSGPK</sequence>
<dbReference type="HOGENOM" id="CLU_2539120_0_0_6"/>
<dbReference type="eggNOG" id="COG3547">
    <property type="taxonomic scope" value="Bacteria"/>
</dbReference>
<dbReference type="Proteomes" id="UP000003374">
    <property type="component" value="Unassembled WGS sequence"/>
</dbReference>
<keyword evidence="2" id="KW-1185">Reference proteome</keyword>
<reference evidence="1 2" key="1">
    <citation type="submission" date="2006-02" db="EMBL/GenBank/DDBJ databases">
        <authorList>
            <person name="Waterbury J."/>
            <person name="Ferriera S."/>
            <person name="Johnson J."/>
            <person name="Kravitz S."/>
            <person name="Halpern A."/>
            <person name="Remington K."/>
            <person name="Beeson K."/>
            <person name="Tran B."/>
            <person name="Rogers Y.-H."/>
            <person name="Friedman R."/>
            <person name="Venter J.C."/>
        </authorList>
    </citation>
    <scope>NUCLEOTIDE SEQUENCE [LARGE SCALE GENOMIC DNA]</scope>
    <source>
        <strain evidence="1 2">Nb-231</strain>
    </source>
</reference>
<organism evidence="1 2">
    <name type="scientific">Nitrococcus mobilis Nb-231</name>
    <dbReference type="NCBI Taxonomy" id="314278"/>
    <lineage>
        <taxon>Bacteria</taxon>
        <taxon>Pseudomonadati</taxon>
        <taxon>Pseudomonadota</taxon>
        <taxon>Gammaproteobacteria</taxon>
        <taxon>Chromatiales</taxon>
        <taxon>Ectothiorhodospiraceae</taxon>
        <taxon>Nitrococcus</taxon>
    </lineage>
</organism>
<protein>
    <submittedName>
        <fullName evidence="1">Putative transposase</fullName>
    </submittedName>
</protein>